<dbReference type="AlphaFoldDB" id="A0A3L8RWP4"/>
<protein>
    <submittedName>
        <fullName evidence="1">Uncharacterized protein</fullName>
    </submittedName>
</protein>
<gene>
    <name evidence="1" type="ORF">DV515_00015466</name>
</gene>
<reference evidence="1 2" key="1">
    <citation type="journal article" date="2018" name="Proc. R. Soc. B">
        <title>A non-coding region near Follistatin controls head colour polymorphism in the Gouldian finch.</title>
        <authorList>
            <person name="Toomey M.B."/>
            <person name="Marques C.I."/>
            <person name="Andrade P."/>
            <person name="Araujo P.M."/>
            <person name="Sabatino S."/>
            <person name="Gazda M.A."/>
            <person name="Afonso S."/>
            <person name="Lopes R.J."/>
            <person name="Corbo J.C."/>
            <person name="Carneiro M."/>
        </authorList>
    </citation>
    <scope>NUCLEOTIDE SEQUENCE [LARGE SCALE GENOMIC DNA]</scope>
    <source>
        <strain evidence="1">Red01</strain>
        <tissue evidence="1">Muscle</tissue>
    </source>
</reference>
<accession>A0A3L8RWP4</accession>
<dbReference type="EMBL" id="QUSF01000184">
    <property type="protein sequence ID" value="RLV88295.1"/>
    <property type="molecule type" value="Genomic_DNA"/>
</dbReference>
<sequence length="104" mass="10523">MSHNNTEERLPDEEVPVTRALGSLRAPSAVPALLPARAGLRAALLALPGTAGTAGSETLCTAGTAGSETLCGHRAALSEEAEARDALRLAAMPRALCPALPELG</sequence>
<comment type="caution">
    <text evidence="1">The sequence shown here is derived from an EMBL/GenBank/DDBJ whole genome shotgun (WGS) entry which is preliminary data.</text>
</comment>
<evidence type="ECO:0000313" key="2">
    <source>
        <dbReference type="Proteomes" id="UP000276834"/>
    </source>
</evidence>
<dbReference type="Proteomes" id="UP000276834">
    <property type="component" value="Unassembled WGS sequence"/>
</dbReference>
<keyword evidence="2" id="KW-1185">Reference proteome</keyword>
<proteinExistence type="predicted"/>
<name>A0A3L8RWP4_CHLGU</name>
<evidence type="ECO:0000313" key="1">
    <source>
        <dbReference type="EMBL" id="RLV88295.1"/>
    </source>
</evidence>
<organism evidence="1 2">
    <name type="scientific">Chloebia gouldiae</name>
    <name type="common">Gouldian finch</name>
    <name type="synonym">Erythrura gouldiae</name>
    <dbReference type="NCBI Taxonomy" id="44316"/>
    <lineage>
        <taxon>Eukaryota</taxon>
        <taxon>Metazoa</taxon>
        <taxon>Chordata</taxon>
        <taxon>Craniata</taxon>
        <taxon>Vertebrata</taxon>
        <taxon>Euteleostomi</taxon>
        <taxon>Archelosauria</taxon>
        <taxon>Archosauria</taxon>
        <taxon>Dinosauria</taxon>
        <taxon>Saurischia</taxon>
        <taxon>Theropoda</taxon>
        <taxon>Coelurosauria</taxon>
        <taxon>Aves</taxon>
        <taxon>Neognathae</taxon>
        <taxon>Neoaves</taxon>
        <taxon>Telluraves</taxon>
        <taxon>Australaves</taxon>
        <taxon>Passeriformes</taxon>
        <taxon>Passeroidea</taxon>
        <taxon>Passeridae</taxon>
        <taxon>Chloebia</taxon>
    </lineage>
</organism>